<keyword evidence="2" id="KW-1185">Reference proteome</keyword>
<dbReference type="EMBL" id="KK117952">
    <property type="protein sequence ID" value="KFM71845.1"/>
    <property type="molecule type" value="Genomic_DNA"/>
</dbReference>
<name>A0A087U3A6_STEMI</name>
<protein>
    <submittedName>
        <fullName evidence="1">Uncharacterized protein</fullName>
    </submittedName>
</protein>
<accession>A0A087U3A6</accession>
<sequence>MDSGASALLSPQQLGTMGMEALETAIAYWEDALAAYRPPPGDILALTDAEEGKFTHMLEKILEKAYKLQ</sequence>
<evidence type="ECO:0000313" key="2">
    <source>
        <dbReference type="Proteomes" id="UP000054359"/>
    </source>
</evidence>
<organism evidence="1 2">
    <name type="scientific">Stegodyphus mimosarum</name>
    <name type="common">African social velvet spider</name>
    <dbReference type="NCBI Taxonomy" id="407821"/>
    <lineage>
        <taxon>Eukaryota</taxon>
        <taxon>Metazoa</taxon>
        <taxon>Ecdysozoa</taxon>
        <taxon>Arthropoda</taxon>
        <taxon>Chelicerata</taxon>
        <taxon>Arachnida</taxon>
        <taxon>Araneae</taxon>
        <taxon>Araneomorphae</taxon>
        <taxon>Entelegynae</taxon>
        <taxon>Eresoidea</taxon>
        <taxon>Eresidae</taxon>
        <taxon>Stegodyphus</taxon>
    </lineage>
</organism>
<dbReference type="Proteomes" id="UP000054359">
    <property type="component" value="Unassembled WGS sequence"/>
</dbReference>
<reference evidence="1 2" key="1">
    <citation type="submission" date="2013-11" db="EMBL/GenBank/DDBJ databases">
        <title>Genome sequencing of Stegodyphus mimosarum.</title>
        <authorList>
            <person name="Bechsgaard J."/>
        </authorList>
    </citation>
    <scope>NUCLEOTIDE SEQUENCE [LARGE SCALE GENOMIC DNA]</scope>
</reference>
<dbReference type="GO" id="GO:0008053">
    <property type="term" value="P:mitochondrial fusion"/>
    <property type="evidence" value="ECO:0007669"/>
    <property type="project" value="InterPro"/>
</dbReference>
<evidence type="ECO:0000313" key="1">
    <source>
        <dbReference type="EMBL" id="KFM71845.1"/>
    </source>
</evidence>
<dbReference type="InterPro" id="IPR019392">
    <property type="entry name" value="Miga"/>
</dbReference>
<proteinExistence type="predicted"/>
<dbReference type="OrthoDB" id="8880065at2759"/>
<feature type="non-terminal residue" evidence="1">
    <location>
        <position position="69"/>
    </location>
</feature>
<dbReference type="Pfam" id="PF10265">
    <property type="entry name" value="Miga"/>
    <property type="match status" value="1"/>
</dbReference>
<gene>
    <name evidence="1" type="ORF">X975_18793</name>
</gene>
<dbReference type="AlphaFoldDB" id="A0A087U3A6"/>
<dbReference type="STRING" id="407821.A0A087U3A6"/>